<dbReference type="VEuPathDB" id="FungiDB:ASPACDRAFT_77264"/>
<dbReference type="AlphaFoldDB" id="A0A1L9WZ61"/>
<keyword evidence="1" id="KW-0812">Transmembrane</keyword>
<accession>A0A1L9WZ61</accession>
<gene>
    <name evidence="2" type="ORF">ASPACDRAFT_77264</name>
</gene>
<proteinExistence type="predicted"/>
<evidence type="ECO:0000313" key="2">
    <source>
        <dbReference type="EMBL" id="OJK01537.1"/>
    </source>
</evidence>
<dbReference type="EMBL" id="KV878974">
    <property type="protein sequence ID" value="OJK01537.1"/>
    <property type="molecule type" value="Genomic_DNA"/>
</dbReference>
<dbReference type="GeneID" id="30978735"/>
<dbReference type="RefSeq" id="XP_020057876.1">
    <property type="nucleotide sequence ID" value="XM_020204921.1"/>
</dbReference>
<feature type="transmembrane region" description="Helical" evidence="1">
    <location>
        <begin position="258"/>
        <end position="277"/>
    </location>
</feature>
<feature type="transmembrane region" description="Helical" evidence="1">
    <location>
        <begin position="344"/>
        <end position="370"/>
    </location>
</feature>
<keyword evidence="1" id="KW-0472">Membrane</keyword>
<dbReference type="Proteomes" id="UP000184546">
    <property type="component" value="Unassembled WGS sequence"/>
</dbReference>
<keyword evidence="3" id="KW-1185">Reference proteome</keyword>
<name>A0A1L9WZ61_ASPA1</name>
<dbReference type="OMA" id="GVCSISW"/>
<reference evidence="3" key="1">
    <citation type="journal article" date="2017" name="Genome Biol.">
        <title>Comparative genomics reveals high biological diversity and specific adaptations in the industrially and medically important fungal genus Aspergillus.</title>
        <authorList>
            <person name="de Vries R.P."/>
            <person name="Riley R."/>
            <person name="Wiebenga A."/>
            <person name="Aguilar-Osorio G."/>
            <person name="Amillis S."/>
            <person name="Uchima C.A."/>
            <person name="Anderluh G."/>
            <person name="Asadollahi M."/>
            <person name="Askin M."/>
            <person name="Barry K."/>
            <person name="Battaglia E."/>
            <person name="Bayram O."/>
            <person name="Benocci T."/>
            <person name="Braus-Stromeyer S.A."/>
            <person name="Caldana C."/>
            <person name="Canovas D."/>
            <person name="Cerqueira G.C."/>
            <person name="Chen F."/>
            <person name="Chen W."/>
            <person name="Choi C."/>
            <person name="Clum A."/>
            <person name="Dos Santos R.A."/>
            <person name="Damasio A.R."/>
            <person name="Diallinas G."/>
            <person name="Emri T."/>
            <person name="Fekete E."/>
            <person name="Flipphi M."/>
            <person name="Freyberg S."/>
            <person name="Gallo A."/>
            <person name="Gournas C."/>
            <person name="Habgood R."/>
            <person name="Hainaut M."/>
            <person name="Harispe M.L."/>
            <person name="Henrissat B."/>
            <person name="Hilden K.S."/>
            <person name="Hope R."/>
            <person name="Hossain A."/>
            <person name="Karabika E."/>
            <person name="Karaffa L."/>
            <person name="Karanyi Z."/>
            <person name="Krasevec N."/>
            <person name="Kuo A."/>
            <person name="Kusch H."/>
            <person name="LaButti K."/>
            <person name="Lagendijk E.L."/>
            <person name="Lapidus A."/>
            <person name="Levasseur A."/>
            <person name="Lindquist E."/>
            <person name="Lipzen A."/>
            <person name="Logrieco A.F."/>
            <person name="MacCabe A."/>
            <person name="Maekelae M.R."/>
            <person name="Malavazi I."/>
            <person name="Melin P."/>
            <person name="Meyer V."/>
            <person name="Mielnichuk N."/>
            <person name="Miskei M."/>
            <person name="Molnar A.P."/>
            <person name="Mule G."/>
            <person name="Ngan C.Y."/>
            <person name="Orejas M."/>
            <person name="Orosz E."/>
            <person name="Ouedraogo J.P."/>
            <person name="Overkamp K.M."/>
            <person name="Park H.-S."/>
            <person name="Perrone G."/>
            <person name="Piumi F."/>
            <person name="Punt P.J."/>
            <person name="Ram A.F."/>
            <person name="Ramon A."/>
            <person name="Rauscher S."/>
            <person name="Record E."/>
            <person name="Riano-Pachon D.M."/>
            <person name="Robert V."/>
            <person name="Roehrig J."/>
            <person name="Ruller R."/>
            <person name="Salamov A."/>
            <person name="Salih N.S."/>
            <person name="Samson R.A."/>
            <person name="Sandor E."/>
            <person name="Sanguinetti M."/>
            <person name="Schuetze T."/>
            <person name="Sepcic K."/>
            <person name="Shelest E."/>
            <person name="Sherlock G."/>
            <person name="Sophianopoulou V."/>
            <person name="Squina F.M."/>
            <person name="Sun H."/>
            <person name="Susca A."/>
            <person name="Todd R.B."/>
            <person name="Tsang A."/>
            <person name="Unkles S.E."/>
            <person name="van de Wiele N."/>
            <person name="van Rossen-Uffink D."/>
            <person name="Oliveira J.V."/>
            <person name="Vesth T.C."/>
            <person name="Visser J."/>
            <person name="Yu J.-H."/>
            <person name="Zhou M."/>
            <person name="Andersen M.R."/>
            <person name="Archer D.B."/>
            <person name="Baker S.E."/>
            <person name="Benoit I."/>
            <person name="Brakhage A.A."/>
            <person name="Braus G.H."/>
            <person name="Fischer R."/>
            <person name="Frisvad J.C."/>
            <person name="Goldman G.H."/>
            <person name="Houbraken J."/>
            <person name="Oakley B."/>
            <person name="Pocsi I."/>
            <person name="Scazzocchio C."/>
            <person name="Seiboth B."/>
            <person name="vanKuyk P.A."/>
            <person name="Wortman J."/>
            <person name="Dyer P.S."/>
            <person name="Grigoriev I.V."/>
        </authorList>
    </citation>
    <scope>NUCLEOTIDE SEQUENCE [LARGE SCALE GENOMIC DNA]</scope>
    <source>
        <strain evidence="3">ATCC 16872 / CBS 172.66 / WB 5094</strain>
    </source>
</reference>
<evidence type="ECO:0000256" key="1">
    <source>
        <dbReference type="SAM" id="Phobius"/>
    </source>
</evidence>
<evidence type="ECO:0000313" key="3">
    <source>
        <dbReference type="Proteomes" id="UP000184546"/>
    </source>
</evidence>
<keyword evidence="1" id="KW-1133">Transmembrane helix</keyword>
<organism evidence="2 3">
    <name type="scientific">Aspergillus aculeatus (strain ATCC 16872 / CBS 172.66 / WB 5094)</name>
    <dbReference type="NCBI Taxonomy" id="690307"/>
    <lineage>
        <taxon>Eukaryota</taxon>
        <taxon>Fungi</taxon>
        <taxon>Dikarya</taxon>
        <taxon>Ascomycota</taxon>
        <taxon>Pezizomycotina</taxon>
        <taxon>Eurotiomycetes</taxon>
        <taxon>Eurotiomycetidae</taxon>
        <taxon>Eurotiales</taxon>
        <taxon>Aspergillaceae</taxon>
        <taxon>Aspergillus</taxon>
        <taxon>Aspergillus subgen. Circumdati</taxon>
    </lineage>
</organism>
<sequence length="380" mass="42224">MPCLKDPKKIETGSLAKRALACTPLLACYAYANVSMNSVLAGLRPLIGSLLQSGSWTASSGEVLRLTEPLYNIPLLDKTFGALVTCFLPSTTGSDVLSHAQMLSFMTDLGLIYGIWLLESGRRAHSWAEIFFPITMGAAFQLKGIGKIAPIYYIIEHLRTPFSKLDHRRHEVRSDMLTTFLPTMLTAYYLPTLGNFLPRELQNRRYFNAIWQLFPVVVPLLQAPFRLLDTVTSEPVKGLSKEQEAIEAQRKSRKNLRCIRGIYLSFAVISGLSFTYARRSLPAGSSMASAILPGLWDYTLPVGSFAEGIARFMKYDESLVMASGFIWLGLKYRELKRHGYPLSWWKVIMGMAATTAAFGPGAAMSLGWGLREEMLAKIAA</sequence>
<feature type="transmembrane region" description="Helical" evidence="1">
    <location>
        <begin position="176"/>
        <end position="197"/>
    </location>
</feature>
<dbReference type="OrthoDB" id="10029326at2759"/>
<dbReference type="STRING" id="690307.A0A1L9WZ61"/>
<protein>
    <submittedName>
        <fullName evidence="2">Uncharacterized protein</fullName>
    </submittedName>
</protein>